<dbReference type="Proteomes" id="UP000509704">
    <property type="component" value="Chromosome 8"/>
</dbReference>
<reference evidence="2 3" key="1">
    <citation type="submission" date="2020-07" db="EMBL/GenBank/DDBJ databases">
        <title>The yeast mating-type switching endonuclease HO is a domesticated member of an unorthodox homing genetic element family.</title>
        <authorList>
            <person name="Coughlan A.Y."/>
            <person name="Lombardi L."/>
            <person name="Braun-Galleani S."/>
            <person name="Martos A.R."/>
            <person name="Galeote V."/>
            <person name="Bigey F."/>
            <person name="Dequin S."/>
            <person name="Byrne K.P."/>
            <person name="Wolfe K.H."/>
        </authorList>
    </citation>
    <scope>NUCLEOTIDE SEQUENCE [LARGE SCALE GENOMIC DNA]</scope>
    <source>
        <strain evidence="2 3">NRRL Y-6702</strain>
    </source>
</reference>
<dbReference type="OrthoDB" id="4068630at2759"/>
<dbReference type="InterPro" id="IPR051402">
    <property type="entry name" value="KPR-Related"/>
</dbReference>
<dbReference type="GO" id="GO:0005737">
    <property type="term" value="C:cytoplasm"/>
    <property type="evidence" value="ECO:0007669"/>
    <property type="project" value="TreeGrafter"/>
</dbReference>
<sequence>MLNNQLVCLIVGETANTQFLSWRLSLGNSFLILVSQYVPSDGLVGWKSSKLGANFYTPNIFTKDVKELSSRLINAADGSCKYSIDIMIIAGISIESVKLNCLELSKFVTKETCILISADFGCELEEIVSRNIGNECNCILSISCDVECRQLSSGSYALVNDDNCRVYFGITYTSKNYADDDTLLNNEVKFHKEMNDKDSSLNSMIEKLTATPWIKVKKFNDSQKMAIKMWESIIPKISLNILSIIYEQFDYDLMLQDKSIETMFKDLVRELFEICTAQCHAEVVEYLLPPGNENERINFDSIIEHCRKKKIELITSTAHEYPEYLSLPFEPYCFYHRFEYPAQILLYQPISLAKKYSVTCSNLNFLFGFYSRLLSLSGLSIKGGRIERDVTHFDQLISSSSSESIDEASRSEGKSRKKSAGKRNSDYFNFGFSMSLPTGTNQGLPKNVEAQYTNGLSVPPNTKSSQSDEYRNAEDASSDEEQNDLQDNLALTTGSMFNIAHRDICKGKTAHNRTDINRSHASFNSMQPPLTSQSILDDMGIMSAQQYEKISLQNPFCKSETSLTFNHSNSRGVYSTADSLRRPITTSGLEIQLRKGHNLIVKEYQDLQNKLYNFEISKEKESSNERRLKYAHMENKLWKFQRSLNIYNGKIPRPNTGDYEDLLDHIEILTHNSPIDVLKCTTGRYGGVDLFTSLQAGGESSSNLNLKNTRSSQQKHNNQQVNPSFHTIASFRSQKRIPSDEQLKSSSAS</sequence>
<dbReference type="PANTHER" id="PTHR21708:SF34">
    <property type="entry name" value="OUTER SPORE WALL PROTEIN 2"/>
    <property type="match status" value="1"/>
</dbReference>
<gene>
    <name evidence="2" type="ORF">HG535_0H02250</name>
</gene>
<evidence type="ECO:0008006" key="4">
    <source>
        <dbReference type="Google" id="ProtNLM"/>
    </source>
</evidence>
<dbReference type="KEGG" id="zmk:HG535_0H02250"/>
<protein>
    <recommendedName>
        <fullName evidence="4">Outer spore wall protein 2</fullName>
    </recommendedName>
</protein>
<dbReference type="GeneID" id="59238701"/>
<name>A0A7H9B821_ZYGMR</name>
<proteinExistence type="predicted"/>
<evidence type="ECO:0000313" key="2">
    <source>
        <dbReference type="EMBL" id="QLG74898.1"/>
    </source>
</evidence>
<evidence type="ECO:0000256" key="1">
    <source>
        <dbReference type="SAM" id="MobiDB-lite"/>
    </source>
</evidence>
<evidence type="ECO:0000313" key="3">
    <source>
        <dbReference type="Proteomes" id="UP000509704"/>
    </source>
</evidence>
<dbReference type="AlphaFoldDB" id="A0A7H9B821"/>
<feature type="region of interest" description="Disordered" evidence="1">
    <location>
        <begin position="699"/>
        <end position="722"/>
    </location>
</feature>
<dbReference type="EMBL" id="CP058611">
    <property type="protein sequence ID" value="QLG74898.1"/>
    <property type="molecule type" value="Genomic_DNA"/>
</dbReference>
<dbReference type="PANTHER" id="PTHR21708">
    <property type="entry name" value="PROBABLE 2-DEHYDROPANTOATE 2-REDUCTASE"/>
    <property type="match status" value="1"/>
</dbReference>
<dbReference type="RefSeq" id="XP_037146623.1">
    <property type="nucleotide sequence ID" value="XM_037290728.1"/>
</dbReference>
<organism evidence="2 3">
    <name type="scientific">Zygotorulaspora mrakii</name>
    <name type="common">Zygosaccharomyces mrakii</name>
    <dbReference type="NCBI Taxonomy" id="42260"/>
    <lineage>
        <taxon>Eukaryota</taxon>
        <taxon>Fungi</taxon>
        <taxon>Dikarya</taxon>
        <taxon>Ascomycota</taxon>
        <taxon>Saccharomycotina</taxon>
        <taxon>Saccharomycetes</taxon>
        <taxon>Saccharomycetales</taxon>
        <taxon>Saccharomycetaceae</taxon>
        <taxon>Zygotorulaspora</taxon>
    </lineage>
</organism>
<accession>A0A7H9B821</accession>
<feature type="compositionally biased region" description="Polar residues" evidence="1">
    <location>
        <begin position="452"/>
        <end position="465"/>
    </location>
</feature>
<keyword evidence="3" id="KW-1185">Reference proteome</keyword>
<feature type="region of interest" description="Disordered" evidence="1">
    <location>
        <begin position="452"/>
        <end position="484"/>
    </location>
</feature>